<dbReference type="RefSeq" id="WP_193080427.1">
    <property type="nucleotide sequence ID" value="NZ_CP045201.1"/>
</dbReference>
<protein>
    <recommendedName>
        <fullName evidence="1">Transposase zinc-ribbon domain-containing protein</fullName>
    </recommendedName>
</protein>
<evidence type="ECO:0000259" key="1">
    <source>
        <dbReference type="Pfam" id="PF12760"/>
    </source>
</evidence>
<accession>A0A7L9WPP4</accession>
<dbReference type="AlphaFoldDB" id="A0A7L9WPP4"/>
<reference evidence="2 3" key="1">
    <citation type="submission" date="2019-10" db="EMBL/GenBank/DDBJ databases">
        <title>Pseudopuniceibacterium sp. HQ09 islated from Antarctica.</title>
        <authorList>
            <person name="Liao L."/>
            <person name="Su S."/>
            <person name="Chen B."/>
            <person name="Yu Y."/>
        </authorList>
    </citation>
    <scope>NUCLEOTIDE SEQUENCE [LARGE SCALE GENOMIC DNA]</scope>
    <source>
        <strain evidence="2 3">HQ09</strain>
    </source>
</reference>
<name>A0A7L9WPP4_9RHOB</name>
<feature type="domain" description="Transposase zinc-ribbon" evidence="1">
    <location>
        <begin position="39"/>
        <end position="84"/>
    </location>
</feature>
<evidence type="ECO:0000313" key="2">
    <source>
        <dbReference type="EMBL" id="QOL82345.1"/>
    </source>
</evidence>
<dbReference type="Proteomes" id="UP000594118">
    <property type="component" value="Chromosome"/>
</dbReference>
<organism evidence="2 3">
    <name type="scientific">Pseudooceanicola spongiae</name>
    <dbReference type="NCBI Taxonomy" id="2613965"/>
    <lineage>
        <taxon>Bacteria</taxon>
        <taxon>Pseudomonadati</taxon>
        <taxon>Pseudomonadota</taxon>
        <taxon>Alphaproteobacteria</taxon>
        <taxon>Rhodobacterales</taxon>
        <taxon>Paracoccaceae</taxon>
        <taxon>Pseudooceanicola</taxon>
    </lineage>
</organism>
<keyword evidence="3" id="KW-1185">Reference proteome</keyword>
<dbReference type="Pfam" id="PF12760">
    <property type="entry name" value="Zn_ribbon_IS1595"/>
    <property type="match status" value="1"/>
</dbReference>
<dbReference type="InterPro" id="IPR024442">
    <property type="entry name" value="Transposase_Zn_ribbon"/>
</dbReference>
<dbReference type="EMBL" id="CP045201">
    <property type="protein sequence ID" value="QOL82345.1"/>
    <property type="molecule type" value="Genomic_DNA"/>
</dbReference>
<sequence>MCYRPLMTPDLFPNKTLERIHWISLYLGLPDAGLDAAFPSEAACEARLYQVRWPDGPVCPDCFQTNVQFLDLRKVQTCRKCKKQFSLTSGTDLHGIHRGLRFYFGLAEEIIQYRQRGAMPTLRELQDDHGMAYATAIRLRSKLTKDLAKFHGGLLGRCICIDFPNLPPDMVFGSESHLLHLEGEMQRRRWQSVGIE</sequence>
<evidence type="ECO:0000313" key="3">
    <source>
        <dbReference type="Proteomes" id="UP000594118"/>
    </source>
</evidence>
<proteinExistence type="predicted"/>
<dbReference type="KEGG" id="pshq:F3W81_16840"/>
<gene>
    <name evidence="2" type="ORF">F3W81_16840</name>
</gene>